<dbReference type="PANTHER" id="PTHR30469">
    <property type="entry name" value="MULTIDRUG RESISTANCE PROTEIN MDTA"/>
    <property type="match status" value="1"/>
</dbReference>
<organism evidence="5 6">
    <name type="scientific">Asticcacaulis taihuensis</name>
    <dbReference type="NCBI Taxonomy" id="260084"/>
    <lineage>
        <taxon>Bacteria</taxon>
        <taxon>Pseudomonadati</taxon>
        <taxon>Pseudomonadota</taxon>
        <taxon>Alphaproteobacteria</taxon>
        <taxon>Caulobacterales</taxon>
        <taxon>Caulobacteraceae</taxon>
        <taxon>Asticcacaulis</taxon>
    </lineage>
</organism>
<evidence type="ECO:0000256" key="1">
    <source>
        <dbReference type="ARBA" id="ARBA00009477"/>
    </source>
</evidence>
<dbReference type="Proteomes" id="UP000199150">
    <property type="component" value="Unassembled WGS sequence"/>
</dbReference>
<evidence type="ECO:0000259" key="2">
    <source>
        <dbReference type="Pfam" id="PF25881"/>
    </source>
</evidence>
<comment type="similarity">
    <text evidence="1">Belongs to the membrane fusion protein (MFP) (TC 8.A.1) family.</text>
</comment>
<dbReference type="Pfam" id="PF25881">
    <property type="entry name" value="HH_YBHG"/>
    <property type="match status" value="1"/>
</dbReference>
<dbReference type="InterPro" id="IPR058792">
    <property type="entry name" value="Beta-barrel_RND_2"/>
</dbReference>
<dbReference type="RefSeq" id="WP_245678851.1">
    <property type="nucleotide sequence ID" value="NZ_CBCRYE010000001.1"/>
</dbReference>
<dbReference type="PANTHER" id="PTHR30469:SF15">
    <property type="entry name" value="HLYD FAMILY OF SECRETION PROTEINS"/>
    <property type="match status" value="1"/>
</dbReference>
<dbReference type="InterPro" id="IPR058627">
    <property type="entry name" value="MdtA-like_C"/>
</dbReference>
<evidence type="ECO:0000313" key="6">
    <source>
        <dbReference type="Proteomes" id="UP000199150"/>
    </source>
</evidence>
<dbReference type="SUPFAM" id="SSF111369">
    <property type="entry name" value="HlyD-like secretion proteins"/>
    <property type="match status" value="1"/>
</dbReference>
<protein>
    <submittedName>
        <fullName evidence="5">HlyD family secretion protein</fullName>
    </submittedName>
</protein>
<dbReference type="Pfam" id="PF25967">
    <property type="entry name" value="RND-MFP_C"/>
    <property type="match status" value="1"/>
</dbReference>
<sequence>MIWGTLKAGSRSRSVVAFVAMALVIGAGISGCSKKKDDGKAESHAAVVNFAVVRQDTAPVQVVGTGTISAWQEVAVGAETGGLTAVALLADEGQTVKQGQPLLKMNDVLLQAQLKQAQANYNQSNKAYLRAQTLFQQGYLSAAALDNAEAAKLTTEAAMQTAQTQLNMATVRAPVSGIVTHRTAVLGQNISQGAELFRIVRDGRIELNMQVVESDLHNISAGMPVTVTSESTGPVSGSVRIVTPMVDPATRLGYARVSVPWESGLRPGMFASGTIAAGSQNVLLIPQNAIVYHENVPQVFVIGSDNKAHLRKIVAGTTTGGKDVIVKEGLVAGDRVVTTGAGFLNDGDLVKATATTAAGGEH</sequence>
<evidence type="ECO:0000259" key="4">
    <source>
        <dbReference type="Pfam" id="PF25967"/>
    </source>
</evidence>
<dbReference type="GO" id="GO:0015562">
    <property type="term" value="F:efflux transmembrane transporter activity"/>
    <property type="evidence" value="ECO:0007669"/>
    <property type="project" value="TreeGrafter"/>
</dbReference>
<reference evidence="6" key="1">
    <citation type="submission" date="2016-10" db="EMBL/GenBank/DDBJ databases">
        <authorList>
            <person name="Varghese N."/>
            <person name="Submissions S."/>
        </authorList>
    </citation>
    <scope>NUCLEOTIDE SEQUENCE [LARGE SCALE GENOMIC DNA]</scope>
    <source>
        <strain evidence="6">CGMCC 1.3431</strain>
    </source>
</reference>
<dbReference type="GO" id="GO:1990281">
    <property type="term" value="C:efflux pump complex"/>
    <property type="evidence" value="ECO:0007669"/>
    <property type="project" value="TreeGrafter"/>
</dbReference>
<feature type="domain" description="YbhG-like alpha-helical hairpin" evidence="2">
    <location>
        <begin position="111"/>
        <end position="170"/>
    </location>
</feature>
<dbReference type="EMBL" id="FMTS01000001">
    <property type="protein sequence ID" value="SCW41542.1"/>
    <property type="molecule type" value="Genomic_DNA"/>
</dbReference>
<dbReference type="STRING" id="260084.SAMN02927928_1054"/>
<dbReference type="InterPro" id="IPR006143">
    <property type="entry name" value="RND_pump_MFP"/>
</dbReference>
<feature type="domain" description="CusB-like beta-barrel" evidence="3">
    <location>
        <begin position="207"/>
        <end position="277"/>
    </location>
</feature>
<dbReference type="Gene3D" id="1.10.287.470">
    <property type="entry name" value="Helix hairpin bin"/>
    <property type="match status" value="1"/>
</dbReference>
<dbReference type="NCBIfam" id="TIGR01730">
    <property type="entry name" value="RND_mfp"/>
    <property type="match status" value="1"/>
</dbReference>
<accession>A0A1G4QAL5</accession>
<dbReference type="InterPro" id="IPR059052">
    <property type="entry name" value="HH_YbhG-like"/>
</dbReference>
<dbReference type="Gene3D" id="2.40.50.100">
    <property type="match status" value="1"/>
</dbReference>
<gene>
    <name evidence="5" type="ORF">SAMN02927928_1054</name>
</gene>
<name>A0A1G4QAL5_9CAUL</name>
<keyword evidence="6" id="KW-1185">Reference proteome</keyword>
<dbReference type="AlphaFoldDB" id="A0A1G4QAL5"/>
<dbReference type="PROSITE" id="PS51257">
    <property type="entry name" value="PROKAR_LIPOPROTEIN"/>
    <property type="match status" value="1"/>
</dbReference>
<dbReference type="Pfam" id="PF25954">
    <property type="entry name" value="Beta-barrel_RND_2"/>
    <property type="match status" value="1"/>
</dbReference>
<evidence type="ECO:0000259" key="3">
    <source>
        <dbReference type="Pfam" id="PF25954"/>
    </source>
</evidence>
<evidence type="ECO:0000313" key="5">
    <source>
        <dbReference type="EMBL" id="SCW41542.1"/>
    </source>
</evidence>
<dbReference type="Gene3D" id="2.40.30.170">
    <property type="match status" value="1"/>
</dbReference>
<dbReference type="Gene3D" id="2.40.420.20">
    <property type="match status" value="1"/>
</dbReference>
<proteinExistence type="inferred from homology"/>
<feature type="domain" description="Multidrug resistance protein MdtA-like C-terminal permuted SH3" evidence="4">
    <location>
        <begin position="281"/>
        <end position="341"/>
    </location>
</feature>